<organism evidence="3">
    <name type="scientific">Streptococcus pneumoniae</name>
    <dbReference type="NCBI Taxonomy" id="1313"/>
    <lineage>
        <taxon>Bacteria</taxon>
        <taxon>Bacillati</taxon>
        <taxon>Bacillota</taxon>
        <taxon>Bacilli</taxon>
        <taxon>Lactobacillales</taxon>
        <taxon>Streptococcaceae</taxon>
        <taxon>Streptococcus</taxon>
    </lineage>
</organism>
<proteinExistence type="predicted"/>
<accession>A0A4J1RKQ4</accession>
<feature type="transmembrane region" description="Helical" evidence="2">
    <location>
        <begin position="118"/>
        <end position="139"/>
    </location>
</feature>
<protein>
    <submittedName>
        <fullName evidence="3">Uncharacterized protein</fullName>
    </submittedName>
</protein>
<dbReference type="EMBL" id="CAATFM010000036">
    <property type="protein sequence ID" value="VNP08164.1"/>
    <property type="molecule type" value="Genomic_DNA"/>
</dbReference>
<dbReference type="AlphaFoldDB" id="A0A4J1RKQ4"/>
<keyword evidence="2" id="KW-0472">Membrane</keyword>
<gene>
    <name evidence="3" type="ORF">SAMEA3176123_02128</name>
</gene>
<evidence type="ECO:0000313" key="3">
    <source>
        <dbReference type="EMBL" id="VNP08164.1"/>
    </source>
</evidence>
<name>A0A4J1RKQ4_STREE</name>
<sequence length="144" mass="17033">MKPEESSNLSTAFESYNKTLLDKLNEQTKATNKVYDELKKFNERIDKDKQEQEQLEKKKQDENQDKKQDSDAILEELKNLSKLTEEKGKQTETDEKIAKIVSKVEKDYDLYHMQANVITFYGVIVIPGLLLFFFIYHLLKQFIF</sequence>
<evidence type="ECO:0000256" key="1">
    <source>
        <dbReference type="SAM" id="MobiDB-lite"/>
    </source>
</evidence>
<keyword evidence="2" id="KW-0812">Transmembrane</keyword>
<keyword evidence="2" id="KW-1133">Transmembrane helix</keyword>
<evidence type="ECO:0000256" key="2">
    <source>
        <dbReference type="SAM" id="Phobius"/>
    </source>
</evidence>
<feature type="region of interest" description="Disordered" evidence="1">
    <location>
        <begin position="45"/>
        <end position="71"/>
    </location>
</feature>
<reference evidence="3" key="1">
    <citation type="submission" date="2019-04" db="EMBL/GenBank/DDBJ databases">
        <authorList>
            <consortium name="Pathogen Informatics"/>
        </authorList>
    </citation>
    <scope>NUCLEOTIDE SEQUENCE</scope>
    <source>
        <strain evidence="3">GPSC18</strain>
    </source>
</reference>